<dbReference type="GeneID" id="39988834"/>
<keyword evidence="3" id="KW-1185">Reference proteome</keyword>
<dbReference type="AlphaFoldDB" id="A0A1X0NLA1"/>
<feature type="compositionally biased region" description="Low complexity" evidence="1">
    <location>
        <begin position="153"/>
        <end position="177"/>
    </location>
</feature>
<accession>A0A1X0NLA1</accession>
<evidence type="ECO:0000313" key="2">
    <source>
        <dbReference type="EMBL" id="ORC85544.1"/>
    </source>
</evidence>
<sequence>MSLSSSSATSSCANKREVLNRVKEILEKYVQSSVIDREDIKDLAKKSTEAVTPPAAVEEVNRATLQQLITFLQECNTDEAVISSVRADLEAQTSAIALAAKKDEEREGQKGNSAPAVPAFSLSSFQERMARKKEELRRQREEALSTVEETSRADAPVVTATSTPATTTIARGTTSNAPSVSADEDEPRVRRHKVEVAAPVPVLLPLLHDEADLYAGLVADTDTRGRGGWQQ</sequence>
<proteinExistence type="predicted"/>
<dbReference type="Proteomes" id="UP000192257">
    <property type="component" value="Unassembled WGS sequence"/>
</dbReference>
<dbReference type="RefSeq" id="XP_028879610.1">
    <property type="nucleotide sequence ID" value="XM_029029054.1"/>
</dbReference>
<feature type="region of interest" description="Disordered" evidence="1">
    <location>
        <begin position="131"/>
        <end position="192"/>
    </location>
</feature>
<organism evidence="2 3">
    <name type="scientific">Trypanosoma theileri</name>
    <dbReference type="NCBI Taxonomy" id="67003"/>
    <lineage>
        <taxon>Eukaryota</taxon>
        <taxon>Discoba</taxon>
        <taxon>Euglenozoa</taxon>
        <taxon>Kinetoplastea</taxon>
        <taxon>Metakinetoplastina</taxon>
        <taxon>Trypanosomatida</taxon>
        <taxon>Trypanosomatidae</taxon>
        <taxon>Trypanosoma</taxon>
    </lineage>
</organism>
<gene>
    <name evidence="2" type="ORF">TM35_000341560</name>
</gene>
<evidence type="ECO:0000313" key="3">
    <source>
        <dbReference type="Proteomes" id="UP000192257"/>
    </source>
</evidence>
<evidence type="ECO:0000256" key="1">
    <source>
        <dbReference type="SAM" id="MobiDB-lite"/>
    </source>
</evidence>
<reference evidence="2 3" key="1">
    <citation type="submission" date="2017-03" db="EMBL/GenBank/DDBJ databases">
        <title>An alternative strategy for trypanosome survival in the mammalian bloodstream revealed through genome and transcriptome analysis of the ubiquitous bovine parasite Trypanosoma (Megatrypanum) theileri.</title>
        <authorList>
            <person name="Kelly S."/>
            <person name="Ivens A."/>
            <person name="Mott A."/>
            <person name="O'Neill E."/>
            <person name="Emms D."/>
            <person name="Macleod O."/>
            <person name="Voorheis P."/>
            <person name="Matthews J."/>
            <person name="Matthews K."/>
            <person name="Carrington M."/>
        </authorList>
    </citation>
    <scope>NUCLEOTIDE SEQUENCE [LARGE SCALE GENOMIC DNA]</scope>
    <source>
        <strain evidence="2">Edinburgh</strain>
    </source>
</reference>
<dbReference type="EMBL" id="NBCO01000034">
    <property type="protein sequence ID" value="ORC85544.1"/>
    <property type="molecule type" value="Genomic_DNA"/>
</dbReference>
<feature type="compositionally biased region" description="Basic and acidic residues" evidence="1">
    <location>
        <begin position="131"/>
        <end position="143"/>
    </location>
</feature>
<protein>
    <submittedName>
        <fullName evidence="2">Uncharacterized protein</fullName>
    </submittedName>
</protein>
<dbReference type="OrthoDB" id="250857at2759"/>
<name>A0A1X0NLA1_9TRYP</name>
<comment type="caution">
    <text evidence="2">The sequence shown here is derived from an EMBL/GenBank/DDBJ whole genome shotgun (WGS) entry which is preliminary data.</text>
</comment>
<dbReference type="VEuPathDB" id="TriTrypDB:TM35_000341560"/>